<dbReference type="EMBL" id="BMGP01000002">
    <property type="protein sequence ID" value="GGF22668.1"/>
    <property type="molecule type" value="Genomic_DNA"/>
</dbReference>
<evidence type="ECO:0000313" key="3">
    <source>
        <dbReference type="Proteomes" id="UP000598775"/>
    </source>
</evidence>
<gene>
    <name evidence="2" type="ORF">GCM10011399_15410</name>
</gene>
<dbReference type="GO" id="GO:0006749">
    <property type="term" value="P:glutathione metabolic process"/>
    <property type="evidence" value="ECO:0007669"/>
    <property type="project" value="TreeGrafter"/>
</dbReference>
<dbReference type="PANTHER" id="PTHR11365">
    <property type="entry name" value="5-OXOPROLINASE RELATED"/>
    <property type="match status" value="1"/>
</dbReference>
<dbReference type="PANTHER" id="PTHR11365:SF23">
    <property type="entry name" value="HYPOTHETICAL 5-OXOPROLINASE (EUROFUNG)-RELATED"/>
    <property type="match status" value="1"/>
</dbReference>
<organism evidence="2 3">
    <name type="scientific">Subtercola lobariae</name>
    <dbReference type="NCBI Taxonomy" id="1588641"/>
    <lineage>
        <taxon>Bacteria</taxon>
        <taxon>Bacillati</taxon>
        <taxon>Actinomycetota</taxon>
        <taxon>Actinomycetes</taxon>
        <taxon>Micrococcales</taxon>
        <taxon>Microbacteriaceae</taxon>
        <taxon>Subtercola</taxon>
    </lineage>
</organism>
<evidence type="ECO:0000313" key="2">
    <source>
        <dbReference type="EMBL" id="GGF22668.1"/>
    </source>
</evidence>
<feature type="domain" description="Hydantoinase B/oxoprolinase" evidence="1">
    <location>
        <begin position="10"/>
        <end position="534"/>
    </location>
</feature>
<reference evidence="2 3" key="1">
    <citation type="journal article" date="2014" name="Int. J. Syst. Evol. Microbiol.">
        <title>Complete genome sequence of Corynebacterium casei LMG S-19264T (=DSM 44701T), isolated from a smear-ripened cheese.</title>
        <authorList>
            <consortium name="US DOE Joint Genome Institute (JGI-PGF)"/>
            <person name="Walter F."/>
            <person name="Albersmeier A."/>
            <person name="Kalinowski J."/>
            <person name="Ruckert C."/>
        </authorList>
    </citation>
    <scope>NUCLEOTIDE SEQUENCE [LARGE SCALE GENOMIC DNA]</scope>
    <source>
        <strain evidence="2 3">CGMCC 1.12976</strain>
    </source>
</reference>
<proteinExistence type="predicted"/>
<comment type="caution">
    <text evidence="2">The sequence shown here is derived from an EMBL/GenBank/DDBJ whole genome shotgun (WGS) entry which is preliminary data.</text>
</comment>
<dbReference type="InterPro" id="IPR003692">
    <property type="entry name" value="Hydantoinase_B"/>
</dbReference>
<keyword evidence="3" id="KW-1185">Reference proteome</keyword>
<sequence>MTDTATYVIDPIEREIFTYTVESIVEEIDINITRTAHSPLVYEYKDYCAGLLTKDFALLGQSQSNLPIFLADLGDPVSDVIDIIGAESLRAGDVVLTNYGEVSGQHLNHVVAFTPLFSREDEIQGYLAIRTHWADVGGITPGSLSWEGTDLRQEGFQVRGLRVMREGNVVPEVVETIRANCYMQAEVVGDLMAQAGACLVAAERWRERVASRWSGEQVAQLVAAQLETSRQLAARAVSELPDGVYEASCMTDDGGGVGTAPLRLSVKLIVEGDRMVADLSDLPPQVATPINAGKNGGAMSAMRVAFKSLLVPNRQADQGLFEPLSIVLPTGTVLSATDGAPMAHWNTTIPTMVDLFLRAIGSRLPERVPAGHHGSMAALMLTGRRADGTWVQYIETGNGGHGAHSEGDGFGPLKTLMHGDNKAIPIELVEGSAPVRFHSYKLLRDAGGAGLHRGGPGIERIIELLEPLTLSAGIDRTVDPPWGMNGGAPAQSGEIALLYPGTQTWQIISKVDLELPAGALIRQRTAGGGGWGEPVS</sequence>
<dbReference type="GO" id="GO:0017168">
    <property type="term" value="F:5-oxoprolinase (ATP-hydrolyzing) activity"/>
    <property type="evidence" value="ECO:0007669"/>
    <property type="project" value="TreeGrafter"/>
</dbReference>
<evidence type="ECO:0000259" key="1">
    <source>
        <dbReference type="Pfam" id="PF02538"/>
    </source>
</evidence>
<dbReference type="Pfam" id="PF02538">
    <property type="entry name" value="Hydantoinase_B"/>
    <property type="match status" value="1"/>
</dbReference>
<protein>
    <submittedName>
        <fullName evidence="2">5-oxoprolinase</fullName>
    </submittedName>
</protein>
<dbReference type="InterPro" id="IPR045079">
    <property type="entry name" value="Oxoprolinase-like"/>
</dbReference>
<accession>A0A917B497</accession>
<name>A0A917B497_9MICO</name>
<dbReference type="RefSeq" id="WP_188676132.1">
    <property type="nucleotide sequence ID" value="NZ_BMGP01000002.1"/>
</dbReference>
<dbReference type="AlphaFoldDB" id="A0A917B497"/>
<dbReference type="GO" id="GO:0005829">
    <property type="term" value="C:cytosol"/>
    <property type="evidence" value="ECO:0007669"/>
    <property type="project" value="TreeGrafter"/>
</dbReference>
<dbReference type="Proteomes" id="UP000598775">
    <property type="component" value="Unassembled WGS sequence"/>
</dbReference>